<dbReference type="InterPro" id="IPR041492">
    <property type="entry name" value="HAD_2"/>
</dbReference>
<dbReference type="InterPro" id="IPR036412">
    <property type="entry name" value="HAD-like_sf"/>
</dbReference>
<evidence type="ECO:0000256" key="3">
    <source>
        <dbReference type="ARBA" id="ARBA00006171"/>
    </source>
</evidence>
<organism evidence="5 6">
    <name type="scientific">Paraburkholderia caledonica</name>
    <dbReference type="NCBI Taxonomy" id="134536"/>
    <lineage>
        <taxon>Bacteria</taxon>
        <taxon>Pseudomonadati</taxon>
        <taxon>Pseudomonadota</taxon>
        <taxon>Betaproteobacteria</taxon>
        <taxon>Burkholderiales</taxon>
        <taxon>Burkholderiaceae</taxon>
        <taxon>Paraburkholderia</taxon>
    </lineage>
</organism>
<keyword evidence="5" id="KW-0378">Hydrolase</keyword>
<protein>
    <recommendedName>
        <fullName evidence="4">phosphoglycolate phosphatase</fullName>
        <ecNumber evidence="4">3.1.3.18</ecNumber>
    </recommendedName>
</protein>
<dbReference type="Gene3D" id="1.10.150.240">
    <property type="entry name" value="Putative phosphatase, domain 2"/>
    <property type="match status" value="1"/>
</dbReference>
<comment type="catalytic activity">
    <reaction evidence="1">
        <text>2-phosphoglycolate + H2O = glycolate + phosphate</text>
        <dbReference type="Rhea" id="RHEA:14369"/>
        <dbReference type="ChEBI" id="CHEBI:15377"/>
        <dbReference type="ChEBI" id="CHEBI:29805"/>
        <dbReference type="ChEBI" id="CHEBI:43474"/>
        <dbReference type="ChEBI" id="CHEBI:58033"/>
        <dbReference type="EC" id="3.1.3.18"/>
    </reaction>
</comment>
<reference evidence="5" key="1">
    <citation type="submission" date="2023-07" db="EMBL/GenBank/DDBJ databases">
        <title>Sorghum-associated microbial communities from plants grown in Nebraska, USA.</title>
        <authorList>
            <person name="Schachtman D."/>
        </authorList>
    </citation>
    <scope>NUCLEOTIDE SEQUENCE</scope>
    <source>
        <strain evidence="5">DS1061</strain>
    </source>
</reference>
<dbReference type="InterPro" id="IPR006439">
    <property type="entry name" value="HAD-SF_hydro_IA"/>
</dbReference>
<dbReference type="SFLD" id="SFLDS00003">
    <property type="entry name" value="Haloacid_Dehalogenase"/>
    <property type="match status" value="1"/>
</dbReference>
<dbReference type="InterPro" id="IPR023198">
    <property type="entry name" value="PGP-like_dom2"/>
</dbReference>
<dbReference type="SUPFAM" id="SSF56784">
    <property type="entry name" value="HAD-like"/>
    <property type="match status" value="1"/>
</dbReference>
<dbReference type="PANTHER" id="PTHR43434:SF1">
    <property type="entry name" value="PHOSPHOGLYCOLATE PHOSPHATASE"/>
    <property type="match status" value="1"/>
</dbReference>
<dbReference type="GO" id="GO:0008967">
    <property type="term" value="F:phosphoglycolate phosphatase activity"/>
    <property type="evidence" value="ECO:0007669"/>
    <property type="project" value="UniProtKB-EC"/>
</dbReference>
<proteinExistence type="inferred from homology"/>
<dbReference type="NCBIfam" id="TIGR01549">
    <property type="entry name" value="HAD-SF-IA-v1"/>
    <property type="match status" value="1"/>
</dbReference>
<dbReference type="Pfam" id="PF13419">
    <property type="entry name" value="HAD_2"/>
    <property type="match status" value="1"/>
</dbReference>
<dbReference type="Proteomes" id="UP001229486">
    <property type="component" value="Unassembled WGS sequence"/>
</dbReference>
<dbReference type="Gene3D" id="3.40.50.1000">
    <property type="entry name" value="HAD superfamily/HAD-like"/>
    <property type="match status" value="1"/>
</dbReference>
<evidence type="ECO:0000256" key="1">
    <source>
        <dbReference type="ARBA" id="ARBA00000830"/>
    </source>
</evidence>
<dbReference type="GO" id="GO:0006281">
    <property type="term" value="P:DNA repair"/>
    <property type="evidence" value="ECO:0007669"/>
    <property type="project" value="TreeGrafter"/>
</dbReference>
<dbReference type="SFLD" id="SFLDG01129">
    <property type="entry name" value="C1.5:_HAD__Beta-PGM__Phosphata"/>
    <property type="match status" value="1"/>
</dbReference>
<comment type="pathway">
    <text evidence="2">Organic acid metabolism; glycolate biosynthesis; glycolate from 2-phosphoglycolate: step 1/1.</text>
</comment>
<dbReference type="InterPro" id="IPR023214">
    <property type="entry name" value="HAD_sf"/>
</dbReference>
<comment type="similarity">
    <text evidence="3">Belongs to the HAD-like hydrolase superfamily. CbbY/CbbZ/Gph/YieH family.</text>
</comment>
<dbReference type="PANTHER" id="PTHR43434">
    <property type="entry name" value="PHOSPHOGLYCOLATE PHOSPHATASE"/>
    <property type="match status" value="1"/>
</dbReference>
<name>A0AB73ILY7_9BURK</name>
<dbReference type="NCBIfam" id="TIGR01509">
    <property type="entry name" value="HAD-SF-IA-v3"/>
    <property type="match status" value="1"/>
</dbReference>
<dbReference type="EMBL" id="JAURTK010000015">
    <property type="protein sequence ID" value="MDP9651036.1"/>
    <property type="molecule type" value="Genomic_DNA"/>
</dbReference>
<gene>
    <name evidence="5" type="ORF">J2793_006511</name>
</gene>
<evidence type="ECO:0000313" key="6">
    <source>
        <dbReference type="Proteomes" id="UP001229486"/>
    </source>
</evidence>
<evidence type="ECO:0000313" key="5">
    <source>
        <dbReference type="EMBL" id="MDP9651036.1"/>
    </source>
</evidence>
<dbReference type="EC" id="3.1.3.18" evidence="4"/>
<evidence type="ECO:0000256" key="4">
    <source>
        <dbReference type="ARBA" id="ARBA00013078"/>
    </source>
</evidence>
<dbReference type="InterPro" id="IPR050155">
    <property type="entry name" value="HAD-like_hydrolase_sf"/>
</dbReference>
<sequence>MTHSATAFLFDFDLTLVDSTEAIRFCAQSAIADMNLAVPCATKVRESIGLTLHDTFRFLTGIEDATLAETYAAYYVSHADRVMVSMTNVYPSADRLLRELHKRNVPVGIVSTKFRRRIEATLSKVSLRHCVSTIIGGEDVLRHKPDPEGILKALAAMNVAADKALYVGDHLIDAQAAHAAGTKFVGVVTGQLTSEAWARIGCKSVEHSIAELVTFVL</sequence>
<dbReference type="SFLD" id="SFLDG01135">
    <property type="entry name" value="C1.5.6:_HAD__Beta-PGM__Phospha"/>
    <property type="match status" value="1"/>
</dbReference>
<dbReference type="AlphaFoldDB" id="A0AB73ILY7"/>
<accession>A0AB73ILY7</accession>
<comment type="caution">
    <text evidence="5">The sequence shown here is derived from an EMBL/GenBank/DDBJ whole genome shotgun (WGS) entry which is preliminary data.</text>
</comment>
<evidence type="ECO:0000256" key="2">
    <source>
        <dbReference type="ARBA" id="ARBA00004818"/>
    </source>
</evidence>